<name>A0A3N4LGV8_9PEZI</name>
<dbReference type="Proteomes" id="UP000267821">
    <property type="component" value="Unassembled WGS sequence"/>
</dbReference>
<reference evidence="1 2" key="1">
    <citation type="journal article" date="2018" name="Nat. Ecol. Evol.">
        <title>Pezizomycetes genomes reveal the molecular basis of ectomycorrhizal truffle lifestyle.</title>
        <authorList>
            <person name="Murat C."/>
            <person name="Payen T."/>
            <person name="Noel B."/>
            <person name="Kuo A."/>
            <person name="Morin E."/>
            <person name="Chen J."/>
            <person name="Kohler A."/>
            <person name="Krizsan K."/>
            <person name="Balestrini R."/>
            <person name="Da Silva C."/>
            <person name="Montanini B."/>
            <person name="Hainaut M."/>
            <person name="Levati E."/>
            <person name="Barry K.W."/>
            <person name="Belfiori B."/>
            <person name="Cichocki N."/>
            <person name="Clum A."/>
            <person name="Dockter R.B."/>
            <person name="Fauchery L."/>
            <person name="Guy J."/>
            <person name="Iotti M."/>
            <person name="Le Tacon F."/>
            <person name="Lindquist E.A."/>
            <person name="Lipzen A."/>
            <person name="Malagnac F."/>
            <person name="Mello A."/>
            <person name="Molinier V."/>
            <person name="Miyauchi S."/>
            <person name="Poulain J."/>
            <person name="Riccioni C."/>
            <person name="Rubini A."/>
            <person name="Sitrit Y."/>
            <person name="Splivallo R."/>
            <person name="Traeger S."/>
            <person name="Wang M."/>
            <person name="Zifcakova L."/>
            <person name="Wipf D."/>
            <person name="Zambonelli A."/>
            <person name="Paolocci F."/>
            <person name="Nowrousian M."/>
            <person name="Ottonello S."/>
            <person name="Baldrian P."/>
            <person name="Spatafora J.W."/>
            <person name="Henrissat B."/>
            <person name="Nagy L.G."/>
            <person name="Aury J.M."/>
            <person name="Wincker P."/>
            <person name="Grigoriev I.V."/>
            <person name="Bonfante P."/>
            <person name="Martin F.M."/>
        </authorList>
    </citation>
    <scope>NUCLEOTIDE SEQUENCE [LARGE SCALE GENOMIC DNA]</scope>
    <source>
        <strain evidence="1 2">ATCC MYA-4762</strain>
    </source>
</reference>
<evidence type="ECO:0000313" key="2">
    <source>
        <dbReference type="Proteomes" id="UP000267821"/>
    </source>
</evidence>
<evidence type="ECO:0000313" key="1">
    <source>
        <dbReference type="EMBL" id="RPB21966.1"/>
    </source>
</evidence>
<proteinExistence type="predicted"/>
<dbReference type="AlphaFoldDB" id="A0A3N4LGV8"/>
<dbReference type="EMBL" id="ML121555">
    <property type="protein sequence ID" value="RPB21966.1"/>
    <property type="molecule type" value="Genomic_DNA"/>
</dbReference>
<organism evidence="1 2">
    <name type="scientific">Terfezia boudieri ATCC MYA-4762</name>
    <dbReference type="NCBI Taxonomy" id="1051890"/>
    <lineage>
        <taxon>Eukaryota</taxon>
        <taxon>Fungi</taxon>
        <taxon>Dikarya</taxon>
        <taxon>Ascomycota</taxon>
        <taxon>Pezizomycotina</taxon>
        <taxon>Pezizomycetes</taxon>
        <taxon>Pezizales</taxon>
        <taxon>Pezizaceae</taxon>
        <taxon>Terfezia</taxon>
    </lineage>
</organism>
<sequence length="169" mass="18701">MWSSTPQALQILQDSYLRGPDLTLCWEKNTQPPGQLFWPGLESLTEGSSELFMKIIVLNNALRDITLFQDFALSMLHGTDSCKPECIRVLGLNNFQSAIRVNENTHIPHKEGPWEALAGHGDPSYQELDFGNTTGSQNCILAFASRPQFTPNCSVNSDTGESVSRPTTT</sequence>
<dbReference type="OrthoDB" id="10369712at2759"/>
<gene>
    <name evidence="1" type="ORF">L211DRAFT_850949</name>
</gene>
<dbReference type="InParanoid" id="A0A3N4LGV8"/>
<keyword evidence="2" id="KW-1185">Reference proteome</keyword>
<accession>A0A3N4LGV8</accession>
<protein>
    <submittedName>
        <fullName evidence="1">Uncharacterized protein</fullName>
    </submittedName>
</protein>